<sequence>MGNEDDKKFTVWRFTDKPLRLSWVDHLEELYTGSPDGVLDFCGQLGPPSKLKSETSLHRDFCVFRILLVVRRTCNEGRREAREANNPRYCAVLENGARHK</sequence>
<dbReference type="RefSeq" id="XP_003745353.1">
    <property type="nucleotide sequence ID" value="XM_003745305.1"/>
</dbReference>
<accession>A0AAJ6QVK6</accession>
<reference evidence="2" key="1">
    <citation type="submission" date="2025-08" db="UniProtKB">
        <authorList>
            <consortium name="RefSeq"/>
        </authorList>
    </citation>
    <scope>IDENTIFICATION</scope>
</reference>
<gene>
    <name evidence="2" type="primary">LOC100908801</name>
</gene>
<evidence type="ECO:0000313" key="2">
    <source>
        <dbReference type="RefSeq" id="XP_003745353.1"/>
    </source>
</evidence>
<evidence type="ECO:0000313" key="1">
    <source>
        <dbReference type="Proteomes" id="UP000694867"/>
    </source>
</evidence>
<dbReference type="KEGG" id="goe:100908801"/>
<proteinExistence type="predicted"/>
<name>A0AAJ6QVK6_9ACAR</name>
<organism evidence="1 2">
    <name type="scientific">Galendromus occidentalis</name>
    <name type="common">western predatory mite</name>
    <dbReference type="NCBI Taxonomy" id="34638"/>
    <lineage>
        <taxon>Eukaryota</taxon>
        <taxon>Metazoa</taxon>
        <taxon>Ecdysozoa</taxon>
        <taxon>Arthropoda</taxon>
        <taxon>Chelicerata</taxon>
        <taxon>Arachnida</taxon>
        <taxon>Acari</taxon>
        <taxon>Parasitiformes</taxon>
        <taxon>Mesostigmata</taxon>
        <taxon>Gamasina</taxon>
        <taxon>Phytoseioidea</taxon>
        <taxon>Phytoseiidae</taxon>
        <taxon>Typhlodrominae</taxon>
        <taxon>Galendromus</taxon>
    </lineage>
</organism>
<dbReference type="Proteomes" id="UP000694867">
    <property type="component" value="Unplaced"/>
</dbReference>
<dbReference type="GeneID" id="100908801"/>
<protein>
    <submittedName>
        <fullName evidence="2">Uncharacterized protein LOC100908801</fullName>
    </submittedName>
</protein>
<keyword evidence="1" id="KW-1185">Reference proteome</keyword>
<dbReference type="AlphaFoldDB" id="A0AAJ6QVK6"/>